<name>X1AX30_9ZZZZ</name>
<gene>
    <name evidence="1" type="ORF">S01H4_32320</name>
</gene>
<reference evidence="1" key="1">
    <citation type="journal article" date="2014" name="Front. Microbiol.">
        <title>High frequency of phylogenetically diverse reductive dehalogenase-homologous genes in deep subseafloor sedimentary metagenomes.</title>
        <authorList>
            <person name="Kawai M."/>
            <person name="Futagami T."/>
            <person name="Toyoda A."/>
            <person name="Takaki Y."/>
            <person name="Nishi S."/>
            <person name="Hori S."/>
            <person name="Arai W."/>
            <person name="Tsubouchi T."/>
            <person name="Morono Y."/>
            <person name="Uchiyama I."/>
            <person name="Ito T."/>
            <person name="Fujiyama A."/>
            <person name="Inagaki F."/>
            <person name="Takami H."/>
        </authorList>
    </citation>
    <scope>NUCLEOTIDE SEQUENCE</scope>
    <source>
        <strain evidence="1">Expedition CK06-06</strain>
    </source>
</reference>
<dbReference type="AlphaFoldDB" id="X1AX30"/>
<evidence type="ECO:0000313" key="1">
    <source>
        <dbReference type="EMBL" id="GAG87325.1"/>
    </source>
</evidence>
<feature type="non-terminal residue" evidence="1">
    <location>
        <position position="1"/>
    </location>
</feature>
<protein>
    <submittedName>
        <fullName evidence="1">Uncharacterized protein</fullName>
    </submittedName>
</protein>
<comment type="caution">
    <text evidence="1">The sequence shown here is derived from an EMBL/GenBank/DDBJ whole genome shotgun (WGS) entry which is preliminary data.</text>
</comment>
<proteinExistence type="predicted"/>
<accession>X1AX30</accession>
<sequence>IDNNKEIIVKVSFESPTDANAQFFYKFAGKVYNEDDSEWHKIKKGQNTLYTYIRNTQIIEKIRMDLINKNKSLLINSIEIYDLVDIQFKEQGKYILFFD</sequence>
<organism evidence="1">
    <name type="scientific">marine sediment metagenome</name>
    <dbReference type="NCBI Taxonomy" id="412755"/>
    <lineage>
        <taxon>unclassified sequences</taxon>
        <taxon>metagenomes</taxon>
        <taxon>ecological metagenomes</taxon>
    </lineage>
</organism>
<dbReference type="EMBL" id="BART01016881">
    <property type="protein sequence ID" value="GAG87325.1"/>
    <property type="molecule type" value="Genomic_DNA"/>
</dbReference>